<evidence type="ECO:0008006" key="2">
    <source>
        <dbReference type="Google" id="ProtNLM"/>
    </source>
</evidence>
<evidence type="ECO:0000313" key="1">
    <source>
        <dbReference type="EMBL" id="HDD45250.1"/>
    </source>
</evidence>
<accession>A0A7C0Y8N8</accession>
<dbReference type="Gene3D" id="3.40.50.450">
    <property type="match status" value="1"/>
</dbReference>
<name>A0A7C0Y8N8_DESA2</name>
<dbReference type="Proteomes" id="UP000886289">
    <property type="component" value="Unassembled WGS sequence"/>
</dbReference>
<reference evidence="1" key="1">
    <citation type="journal article" date="2020" name="mSystems">
        <title>Genome- and Community-Level Interaction Insights into Carbon Utilization and Element Cycling Functions of Hydrothermarchaeota in Hydrothermal Sediment.</title>
        <authorList>
            <person name="Zhou Z."/>
            <person name="Liu Y."/>
            <person name="Xu W."/>
            <person name="Pan J."/>
            <person name="Luo Z.H."/>
            <person name="Li M."/>
        </authorList>
    </citation>
    <scope>NUCLEOTIDE SEQUENCE [LARGE SCALE GENOMIC DNA]</scope>
    <source>
        <strain evidence="1">HyVt-233</strain>
    </source>
</reference>
<proteinExistence type="predicted"/>
<dbReference type="EMBL" id="DRBS01000384">
    <property type="protein sequence ID" value="HDD45250.1"/>
    <property type="molecule type" value="Genomic_DNA"/>
</dbReference>
<sequence>MKFKIEKYFRIFLNEEFEKLSIECPICKFKAFKTESGKKGDCFFIVCPRCGEYEISETLNAELKSKEPDLMLSSYLRRLYEFRKDDEPIGPLTTYNIDSLKKDAERSKPEYSEKIYLLLKAIEHIQEYTGEDIIVWNSSGSESNFDKAKFELFRAYFLAMTYSSRGKELEYLFHSLRELGYLQYSNVMLNLQEGFPNYINITPYGYKYLEEIRNKERFETNKVFIAMAFKPENDNIYKTIKQVLNKLGYDAVRVDKEHYTGYIIDFILAEIKESRFVVAEITDKNLNVFFEFSYALGHKIPVIPLLKKEKDEKDPFEKIPFDIKQFNTIVYENEEQLKEKLRDRIRNLFGRYKV</sequence>
<gene>
    <name evidence="1" type="ORF">ENG63_10405</name>
</gene>
<dbReference type="AlphaFoldDB" id="A0A7C0Y8N8"/>
<protein>
    <recommendedName>
        <fullName evidence="2">Toll/interleukin-1 receptor domain-containing protein</fullName>
    </recommendedName>
</protein>
<comment type="caution">
    <text evidence="1">The sequence shown here is derived from an EMBL/GenBank/DDBJ whole genome shotgun (WGS) entry which is preliminary data.</text>
</comment>
<organism evidence="1">
    <name type="scientific">Desulfofervidus auxilii</name>
    <dbReference type="NCBI Taxonomy" id="1621989"/>
    <lineage>
        <taxon>Bacteria</taxon>
        <taxon>Pseudomonadati</taxon>
        <taxon>Thermodesulfobacteriota</taxon>
        <taxon>Candidatus Desulfofervidia</taxon>
        <taxon>Candidatus Desulfofervidales</taxon>
        <taxon>Candidatus Desulfofervidaceae</taxon>
        <taxon>Candidatus Desulfofervidus</taxon>
    </lineage>
</organism>